<dbReference type="AlphaFoldDB" id="A0A1Q3E108"/>
<feature type="transmembrane region" description="Helical" evidence="5">
    <location>
        <begin position="95"/>
        <end position="116"/>
    </location>
</feature>
<comment type="subcellular location">
    <subcellularLocation>
        <location evidence="1">Membrane</location>
        <topology evidence="1">Multi-pass membrane protein</topology>
    </subcellularLocation>
</comment>
<dbReference type="EMBL" id="BDGU01000042">
    <property type="protein sequence ID" value="GAW00841.1"/>
    <property type="molecule type" value="Genomic_DNA"/>
</dbReference>
<feature type="transmembrane region" description="Helical" evidence="5">
    <location>
        <begin position="247"/>
        <end position="267"/>
    </location>
</feature>
<evidence type="ECO:0000256" key="2">
    <source>
        <dbReference type="ARBA" id="ARBA00022692"/>
    </source>
</evidence>
<dbReference type="PANTHER" id="PTHR31465">
    <property type="entry name" value="PROTEIN RTA1-RELATED"/>
    <property type="match status" value="1"/>
</dbReference>
<feature type="transmembrane region" description="Helical" evidence="5">
    <location>
        <begin position="171"/>
        <end position="196"/>
    </location>
</feature>
<keyword evidence="7" id="KW-1185">Reference proteome</keyword>
<protein>
    <submittedName>
        <fullName evidence="6">RTA1 like protein</fullName>
    </submittedName>
</protein>
<reference evidence="6 7" key="2">
    <citation type="submission" date="2017-02" db="EMBL/GenBank/DDBJ databases">
        <title>A genome survey and senescence transcriptome analysis in Lentinula edodes.</title>
        <authorList>
            <person name="Sakamoto Y."/>
            <person name="Nakade K."/>
            <person name="Sato S."/>
            <person name="Yoshida Y."/>
            <person name="Miyazaki K."/>
            <person name="Natsume S."/>
            <person name="Konno N."/>
        </authorList>
    </citation>
    <scope>NUCLEOTIDE SEQUENCE [LARGE SCALE GENOMIC DNA]</scope>
    <source>
        <strain evidence="6 7">NBRC 111202</strain>
    </source>
</reference>
<evidence type="ECO:0000256" key="4">
    <source>
        <dbReference type="ARBA" id="ARBA00023136"/>
    </source>
</evidence>
<evidence type="ECO:0000256" key="3">
    <source>
        <dbReference type="ARBA" id="ARBA00022989"/>
    </source>
</evidence>
<proteinExistence type="predicted"/>
<comment type="caution">
    <text evidence="6">The sequence shown here is derived from an EMBL/GenBank/DDBJ whole genome shotgun (WGS) entry which is preliminary data.</text>
</comment>
<evidence type="ECO:0000256" key="1">
    <source>
        <dbReference type="ARBA" id="ARBA00004141"/>
    </source>
</evidence>
<reference evidence="6 7" key="1">
    <citation type="submission" date="2016-08" db="EMBL/GenBank/DDBJ databases">
        <authorList>
            <consortium name="Lentinula edodes genome sequencing consortium"/>
            <person name="Sakamoto Y."/>
            <person name="Nakade K."/>
            <person name="Sato S."/>
            <person name="Yoshida Y."/>
            <person name="Miyazaki K."/>
            <person name="Natsume S."/>
            <person name="Konno N."/>
        </authorList>
    </citation>
    <scope>NUCLEOTIDE SEQUENCE [LARGE SCALE GENOMIC DNA]</scope>
    <source>
        <strain evidence="6 7">NBRC 111202</strain>
    </source>
</reference>
<keyword evidence="3 5" id="KW-1133">Transmembrane helix</keyword>
<sequence>MQGRRSSKGFHFGNPQSVGATRNVALIFGYVPNQTAAVIAAVFYFSFGAILAFHVLRFKNWWALALPIGTLGSGIGFIMRYILAEPAHQTSKTIMIIEEILTLCSPAGFLAFNYIVYGRVVLVCVGARHSLIRPQWVSTFFILSDVSTFVIQAIGAAFVVQPEHHALGEKVVEVGVILQSISFWLFSASLLLTYISVRREGLSDGTEVWWRAYQSVAFSSAFIVIRSIYRMISSIEGNTSTVATTEIYLYLLDVLPLMIAIGIYIPFWPGNYITGVDSIVSVSNPEEHKLSTIRTGSRELLAVDGDNGVLRGSEL</sequence>
<evidence type="ECO:0000313" key="7">
    <source>
        <dbReference type="Proteomes" id="UP000188533"/>
    </source>
</evidence>
<organism evidence="6 7">
    <name type="scientific">Lentinula edodes</name>
    <name type="common">Shiitake mushroom</name>
    <name type="synonym">Lentinus edodes</name>
    <dbReference type="NCBI Taxonomy" id="5353"/>
    <lineage>
        <taxon>Eukaryota</taxon>
        <taxon>Fungi</taxon>
        <taxon>Dikarya</taxon>
        <taxon>Basidiomycota</taxon>
        <taxon>Agaricomycotina</taxon>
        <taxon>Agaricomycetes</taxon>
        <taxon>Agaricomycetidae</taxon>
        <taxon>Agaricales</taxon>
        <taxon>Marasmiineae</taxon>
        <taxon>Omphalotaceae</taxon>
        <taxon>Lentinula</taxon>
    </lineage>
</organism>
<dbReference type="Proteomes" id="UP000188533">
    <property type="component" value="Unassembled WGS sequence"/>
</dbReference>
<dbReference type="InterPro" id="IPR007568">
    <property type="entry name" value="RTA1"/>
</dbReference>
<dbReference type="STRING" id="5353.A0A1Q3E108"/>
<evidence type="ECO:0000313" key="6">
    <source>
        <dbReference type="EMBL" id="GAW00841.1"/>
    </source>
</evidence>
<feature type="transmembrane region" description="Helical" evidence="5">
    <location>
        <begin position="61"/>
        <end position="83"/>
    </location>
</feature>
<accession>A0A1Q3E108</accession>
<dbReference type="PANTHER" id="PTHR31465:SF1">
    <property type="entry name" value="PROTEIN RTA1-RELATED"/>
    <property type="match status" value="1"/>
</dbReference>
<feature type="transmembrane region" description="Helical" evidence="5">
    <location>
        <begin position="136"/>
        <end position="159"/>
    </location>
</feature>
<dbReference type="GO" id="GO:0016020">
    <property type="term" value="C:membrane"/>
    <property type="evidence" value="ECO:0007669"/>
    <property type="project" value="UniProtKB-SubCell"/>
</dbReference>
<dbReference type="Pfam" id="PF04479">
    <property type="entry name" value="RTA1"/>
    <property type="match status" value="1"/>
</dbReference>
<name>A0A1Q3E108_LENED</name>
<evidence type="ECO:0000256" key="5">
    <source>
        <dbReference type="SAM" id="Phobius"/>
    </source>
</evidence>
<keyword evidence="4 5" id="KW-0472">Membrane</keyword>
<gene>
    <name evidence="6" type="ORF">LENED_002395</name>
</gene>
<keyword evidence="2 5" id="KW-0812">Transmembrane</keyword>
<feature type="transmembrane region" description="Helical" evidence="5">
    <location>
        <begin position="36"/>
        <end position="55"/>
    </location>
</feature>